<dbReference type="InterPro" id="IPR051310">
    <property type="entry name" value="MCP_chemotaxis"/>
</dbReference>
<keyword evidence="3" id="KW-0807">Transducer</keyword>
<dbReference type="InterPro" id="IPR003660">
    <property type="entry name" value="HAMP_dom"/>
</dbReference>
<dbReference type="AlphaFoldDB" id="A0A6N2XT26"/>
<sequence length="553" mass="59466">MLKNLKLSKKLILGLGIMVAISAAMMITAIVYLHDIGGLVNKLYQSPFTVSTQSIMLQKEIQNMGREIRGMVLYEDPSYLDSVLASGSRAKGNLALVEKRFLGDQQLIQDMYQNLDEIEAKGKEIKQLIADGKIEEAKRSADVDFRLVMNSGIDISQEIVDFALNKALEFNEDAGISSVNATAMMSVLLVVMVVLYAGITTALSRAVRRPISQIAEAAEKLAAGDLNIEIAYHSNDELGTLAEMFREMSGSMKAVIRDIDQQLGAMSDGDFTVTPQAEYTGDYSSIKSALVNIRKSLSNTLNEINLSADQVFSGSAQVSDSAQMLSEGAAEQAGSIEELASAINEISFQVQETAANMEAARRLTAKAGKQVEVSNRQMEEMLLAVGEISEKTEQIRAINNTIEEIAFQTNILALNAAVEAAHAGESGKGFAVVAGEVRRLAGKSTEAVKRTSLLIDGTVEAVEKGRKIANTTAESLHNVVESTNEVLNTVDKIDAAAQHQAGSIAQITQEIGQISGVVQNNSATSEESAAASEELSGQAQRLKELVSRFKMGF</sequence>
<dbReference type="PROSITE" id="PS50111">
    <property type="entry name" value="CHEMOTAXIS_TRANSDUC_2"/>
    <property type="match status" value="1"/>
</dbReference>
<dbReference type="Gene3D" id="6.10.340.10">
    <property type="match status" value="1"/>
</dbReference>
<feature type="domain" description="HAMP" evidence="6">
    <location>
        <begin position="205"/>
        <end position="257"/>
    </location>
</feature>
<dbReference type="SUPFAM" id="SSF58104">
    <property type="entry name" value="Methyl-accepting chemotaxis protein (MCP) signaling domain"/>
    <property type="match status" value="1"/>
</dbReference>
<keyword evidence="1" id="KW-0145">Chemotaxis</keyword>
<evidence type="ECO:0000313" key="7">
    <source>
        <dbReference type="EMBL" id="VYT57495.1"/>
    </source>
</evidence>
<accession>A0A6N2XT26</accession>
<proteinExistence type="inferred from homology"/>
<keyword evidence="4" id="KW-0472">Membrane</keyword>
<dbReference type="CDD" id="cd06225">
    <property type="entry name" value="HAMP"/>
    <property type="match status" value="1"/>
</dbReference>
<dbReference type="SMART" id="SM00304">
    <property type="entry name" value="HAMP"/>
    <property type="match status" value="1"/>
</dbReference>
<evidence type="ECO:0000259" key="6">
    <source>
        <dbReference type="PROSITE" id="PS50885"/>
    </source>
</evidence>
<dbReference type="SMART" id="SM00283">
    <property type="entry name" value="MA"/>
    <property type="match status" value="1"/>
</dbReference>
<dbReference type="Pfam" id="PF00672">
    <property type="entry name" value="HAMP"/>
    <property type="match status" value="1"/>
</dbReference>
<dbReference type="Pfam" id="PF00015">
    <property type="entry name" value="MCPsignal"/>
    <property type="match status" value="1"/>
</dbReference>
<keyword evidence="4" id="KW-1133">Transmembrane helix</keyword>
<keyword evidence="4" id="KW-0812">Transmembrane</keyword>
<dbReference type="InterPro" id="IPR004089">
    <property type="entry name" value="MCPsignal_dom"/>
</dbReference>
<dbReference type="PRINTS" id="PR00260">
    <property type="entry name" value="CHEMTRNSDUCR"/>
</dbReference>
<gene>
    <name evidence="7" type="primary">trg_2</name>
    <name evidence="7" type="ORF">CBLFYP116_00557</name>
</gene>
<dbReference type="GO" id="GO:0006935">
    <property type="term" value="P:chemotaxis"/>
    <property type="evidence" value="ECO:0007669"/>
    <property type="project" value="UniProtKB-KW"/>
</dbReference>
<dbReference type="PANTHER" id="PTHR43531:SF11">
    <property type="entry name" value="METHYL-ACCEPTING CHEMOTAXIS PROTEIN 3"/>
    <property type="match status" value="1"/>
</dbReference>
<name>A0A6N2XT26_9FIRM</name>
<evidence type="ECO:0000256" key="4">
    <source>
        <dbReference type="SAM" id="Phobius"/>
    </source>
</evidence>
<protein>
    <submittedName>
        <fullName evidence="7">Methyl-accepting chemotaxis protein III</fullName>
    </submittedName>
</protein>
<dbReference type="GO" id="GO:0007165">
    <property type="term" value="P:signal transduction"/>
    <property type="evidence" value="ECO:0007669"/>
    <property type="project" value="UniProtKB-KW"/>
</dbReference>
<organism evidence="7">
    <name type="scientific">Enterocloster bolteae</name>
    <dbReference type="NCBI Taxonomy" id="208479"/>
    <lineage>
        <taxon>Bacteria</taxon>
        <taxon>Bacillati</taxon>
        <taxon>Bacillota</taxon>
        <taxon>Clostridia</taxon>
        <taxon>Lachnospirales</taxon>
        <taxon>Lachnospiraceae</taxon>
        <taxon>Enterocloster</taxon>
    </lineage>
</organism>
<dbReference type="GeneID" id="23111314"/>
<dbReference type="GO" id="GO:0004888">
    <property type="term" value="F:transmembrane signaling receptor activity"/>
    <property type="evidence" value="ECO:0007669"/>
    <property type="project" value="InterPro"/>
</dbReference>
<dbReference type="Gene3D" id="1.10.287.950">
    <property type="entry name" value="Methyl-accepting chemotaxis protein"/>
    <property type="match status" value="1"/>
</dbReference>
<evidence type="ECO:0000256" key="3">
    <source>
        <dbReference type="PROSITE-ProRule" id="PRU00284"/>
    </source>
</evidence>
<feature type="transmembrane region" description="Helical" evidence="4">
    <location>
        <begin position="12"/>
        <end position="33"/>
    </location>
</feature>
<feature type="domain" description="Methyl-accepting transducer" evidence="5">
    <location>
        <begin position="307"/>
        <end position="536"/>
    </location>
</feature>
<dbReference type="InterPro" id="IPR004090">
    <property type="entry name" value="Chemotax_Me-accpt_rcpt"/>
</dbReference>
<dbReference type="PROSITE" id="PS50885">
    <property type="entry name" value="HAMP"/>
    <property type="match status" value="1"/>
</dbReference>
<comment type="similarity">
    <text evidence="2">Belongs to the methyl-accepting chemotaxis (MCP) protein family.</text>
</comment>
<dbReference type="EMBL" id="CACRTF010000032">
    <property type="protein sequence ID" value="VYT57495.1"/>
    <property type="molecule type" value="Genomic_DNA"/>
</dbReference>
<evidence type="ECO:0000256" key="1">
    <source>
        <dbReference type="ARBA" id="ARBA00022500"/>
    </source>
</evidence>
<dbReference type="PANTHER" id="PTHR43531">
    <property type="entry name" value="PROTEIN ICFG"/>
    <property type="match status" value="1"/>
</dbReference>
<evidence type="ECO:0000256" key="2">
    <source>
        <dbReference type="ARBA" id="ARBA00029447"/>
    </source>
</evidence>
<evidence type="ECO:0000259" key="5">
    <source>
        <dbReference type="PROSITE" id="PS50111"/>
    </source>
</evidence>
<reference evidence="7" key="1">
    <citation type="submission" date="2019-11" db="EMBL/GenBank/DDBJ databases">
        <authorList>
            <person name="Feng L."/>
        </authorList>
    </citation>
    <scope>NUCLEOTIDE SEQUENCE</scope>
    <source>
        <strain evidence="7">CbolteaeLFYP116</strain>
    </source>
</reference>
<dbReference type="GO" id="GO:0005886">
    <property type="term" value="C:plasma membrane"/>
    <property type="evidence" value="ECO:0007669"/>
    <property type="project" value="TreeGrafter"/>
</dbReference>
<dbReference type="RefSeq" id="WP_002573877.1">
    <property type="nucleotide sequence ID" value="NZ_BAABZS010000001.1"/>
</dbReference>